<dbReference type="Proteomes" id="UP000215332">
    <property type="component" value="Chromosome 1"/>
</dbReference>
<evidence type="ECO:0000256" key="4">
    <source>
        <dbReference type="ARBA" id="ARBA00022490"/>
    </source>
</evidence>
<dbReference type="CDD" id="cd00446">
    <property type="entry name" value="GrpE"/>
    <property type="match status" value="1"/>
</dbReference>
<feature type="compositionally biased region" description="Basic and acidic residues" evidence="14">
    <location>
        <begin position="209"/>
        <end position="222"/>
    </location>
</feature>
<feature type="region of interest" description="Disordered" evidence="14">
    <location>
        <begin position="1"/>
        <end position="54"/>
    </location>
</feature>
<dbReference type="SUPFAM" id="SSF51064">
    <property type="entry name" value="Head domain of nucleotide exchange factor GrpE"/>
    <property type="match status" value="1"/>
</dbReference>
<feature type="region of interest" description="Disordered" evidence="14">
    <location>
        <begin position="203"/>
        <end position="244"/>
    </location>
</feature>
<evidence type="ECO:0000256" key="2">
    <source>
        <dbReference type="ARBA" id="ARBA00009054"/>
    </source>
</evidence>
<dbReference type="InterPro" id="IPR000740">
    <property type="entry name" value="GrpE"/>
</dbReference>
<accession>A0A239WCG5</accession>
<evidence type="ECO:0000256" key="12">
    <source>
        <dbReference type="RuleBase" id="RU004478"/>
    </source>
</evidence>
<dbReference type="GO" id="GO:0042803">
    <property type="term" value="F:protein homodimerization activity"/>
    <property type="evidence" value="ECO:0007669"/>
    <property type="project" value="InterPro"/>
</dbReference>
<dbReference type="Pfam" id="PF01025">
    <property type="entry name" value="GrpE"/>
    <property type="match status" value="1"/>
</dbReference>
<name>A0A239WCG5_9ACTN</name>
<evidence type="ECO:0000313" key="15">
    <source>
        <dbReference type="EMBL" id="SNV31756.1"/>
    </source>
</evidence>
<dbReference type="GO" id="GO:0000774">
    <property type="term" value="F:adenyl-nucleotide exchange factor activity"/>
    <property type="evidence" value="ECO:0007669"/>
    <property type="project" value="InterPro"/>
</dbReference>
<dbReference type="GO" id="GO:0006457">
    <property type="term" value="P:protein folding"/>
    <property type="evidence" value="ECO:0007669"/>
    <property type="project" value="InterPro"/>
</dbReference>
<evidence type="ECO:0000256" key="6">
    <source>
        <dbReference type="ARBA" id="ARBA00023186"/>
    </source>
</evidence>
<dbReference type="eggNOG" id="COG0576">
    <property type="taxonomic scope" value="Bacteria"/>
</dbReference>
<dbReference type="EMBL" id="LT906441">
    <property type="protein sequence ID" value="SNV31756.1"/>
    <property type="molecule type" value="Genomic_DNA"/>
</dbReference>
<dbReference type="Gene3D" id="2.30.22.10">
    <property type="entry name" value="Head domain of nucleotide exchange factor GrpE"/>
    <property type="match status" value="1"/>
</dbReference>
<dbReference type="RefSeq" id="WP_095140954.1">
    <property type="nucleotide sequence ID" value="NZ_LT906441.1"/>
</dbReference>
<dbReference type="GO" id="GO:0005737">
    <property type="term" value="C:cytoplasm"/>
    <property type="evidence" value="ECO:0007669"/>
    <property type="project" value="UniProtKB-SubCell"/>
</dbReference>
<dbReference type="PANTHER" id="PTHR21237:SF23">
    <property type="entry name" value="GRPE PROTEIN HOMOLOG, MITOCHONDRIAL"/>
    <property type="match status" value="1"/>
</dbReference>
<evidence type="ECO:0000256" key="9">
    <source>
        <dbReference type="ARBA" id="ARBA00076414"/>
    </source>
</evidence>
<keyword evidence="4 10" id="KW-0963">Cytoplasm</keyword>
<feature type="compositionally biased region" description="Basic and acidic residues" evidence="14">
    <location>
        <begin position="12"/>
        <end position="26"/>
    </location>
</feature>
<comment type="subunit">
    <text evidence="3 10">Homodimer.</text>
</comment>
<evidence type="ECO:0000256" key="13">
    <source>
        <dbReference type="SAM" id="Coils"/>
    </source>
</evidence>
<dbReference type="AlphaFoldDB" id="A0A239WCG5"/>
<dbReference type="GO" id="GO:0051082">
    <property type="term" value="F:unfolded protein binding"/>
    <property type="evidence" value="ECO:0007669"/>
    <property type="project" value="TreeGrafter"/>
</dbReference>
<gene>
    <name evidence="10 15" type="primary">grpE</name>
    <name evidence="15" type="ORF">SAMEA4412665_00668</name>
</gene>
<keyword evidence="13" id="KW-0175">Coiled coil</keyword>
<dbReference type="GO" id="GO:0051087">
    <property type="term" value="F:protein-folding chaperone binding"/>
    <property type="evidence" value="ECO:0007669"/>
    <property type="project" value="InterPro"/>
</dbReference>
<evidence type="ECO:0000256" key="7">
    <source>
        <dbReference type="ARBA" id="ARBA00053401"/>
    </source>
</evidence>
<sequence length="244" mass="27084">MSQNDNLTPDPEDPRDKEKLDAQREEAADETAAGAQPDGTEQDDSHGDDVDDAFEQIVEGVDVEEAPSKEQQLETMLTERTEDLQRLQAEYVNYKRRVDRDRDLSKRSGIEKVLADLMPVLDSVAMARQHGELEGGFKLVADELEKVSRAHGLESFGEIGDEFDPMLHEALMQMPLEGARVTCVSQVMQPGYRIEDRVLRPARVAVSEPDPHAAQDDSEHANDVAATDTAPDESSNDDKTKPTD</sequence>
<dbReference type="HAMAP" id="MF_01151">
    <property type="entry name" value="GrpE"/>
    <property type="match status" value="1"/>
</dbReference>
<dbReference type="Gene3D" id="3.90.20.20">
    <property type="match status" value="1"/>
</dbReference>
<evidence type="ECO:0000256" key="5">
    <source>
        <dbReference type="ARBA" id="ARBA00023016"/>
    </source>
</evidence>
<evidence type="ECO:0000256" key="11">
    <source>
        <dbReference type="RuleBase" id="RU000639"/>
    </source>
</evidence>
<evidence type="ECO:0000256" key="1">
    <source>
        <dbReference type="ARBA" id="ARBA00004496"/>
    </source>
</evidence>
<dbReference type="PROSITE" id="PS01071">
    <property type="entry name" value="GRPE"/>
    <property type="match status" value="1"/>
</dbReference>
<comment type="subcellular location">
    <subcellularLocation>
        <location evidence="1 10">Cytoplasm</location>
    </subcellularLocation>
</comment>
<evidence type="ECO:0000256" key="14">
    <source>
        <dbReference type="SAM" id="MobiDB-lite"/>
    </source>
</evidence>
<dbReference type="KEGG" id="cgrn:4412665_00668"/>
<dbReference type="PANTHER" id="PTHR21237">
    <property type="entry name" value="GRPE PROTEIN"/>
    <property type="match status" value="1"/>
</dbReference>
<evidence type="ECO:0000256" key="10">
    <source>
        <dbReference type="HAMAP-Rule" id="MF_01151"/>
    </source>
</evidence>
<feature type="coiled-coil region" evidence="13">
    <location>
        <begin position="70"/>
        <end position="104"/>
    </location>
</feature>
<evidence type="ECO:0000313" key="16">
    <source>
        <dbReference type="Proteomes" id="UP000215332"/>
    </source>
</evidence>
<dbReference type="InterPro" id="IPR013805">
    <property type="entry name" value="GrpE_CC"/>
</dbReference>
<dbReference type="InterPro" id="IPR009012">
    <property type="entry name" value="GrpE_head"/>
</dbReference>
<dbReference type="SUPFAM" id="SSF58014">
    <property type="entry name" value="Coiled-coil domain of nucleotide exchange factor GrpE"/>
    <property type="match status" value="1"/>
</dbReference>
<comment type="function">
    <text evidence="7 10 11">Participates actively in the response to hyperosmotic and heat shock by preventing the aggregation of stress-denatured proteins, in association with DnaK and GrpE. It is the nucleotide exchange factor for DnaK and may function as a thermosensor. Unfolded proteins bind initially to DnaJ; upon interaction with the DnaJ-bound protein, DnaK hydrolyzes its bound ATP, resulting in the formation of a stable complex. GrpE releases ADP from DnaK; ATP binding to DnaK triggers the release of the substrate protein, thus completing the reaction cycle. Several rounds of ATP-dependent interactions between DnaJ, DnaK and GrpE are required for fully efficient folding.</text>
</comment>
<proteinExistence type="inferred from homology"/>
<evidence type="ECO:0000256" key="8">
    <source>
        <dbReference type="ARBA" id="ARBA00072274"/>
    </source>
</evidence>
<dbReference type="FunFam" id="2.30.22.10:FF:000001">
    <property type="entry name" value="Protein GrpE"/>
    <property type="match status" value="1"/>
</dbReference>
<protein>
    <recommendedName>
        <fullName evidence="8 10">Protein GrpE</fullName>
    </recommendedName>
    <alternativeName>
        <fullName evidence="9 10">HSP-70 cofactor</fullName>
    </alternativeName>
</protein>
<organism evidence="15 16">
    <name type="scientific">Cutibacterium granulosum</name>
    <dbReference type="NCBI Taxonomy" id="33011"/>
    <lineage>
        <taxon>Bacteria</taxon>
        <taxon>Bacillati</taxon>
        <taxon>Actinomycetota</taxon>
        <taxon>Actinomycetes</taxon>
        <taxon>Propionibacteriales</taxon>
        <taxon>Propionibacteriaceae</taxon>
        <taxon>Cutibacterium</taxon>
    </lineage>
</organism>
<dbReference type="PRINTS" id="PR00773">
    <property type="entry name" value="GRPEPROTEIN"/>
</dbReference>
<keyword evidence="6 10" id="KW-0143">Chaperone</keyword>
<comment type="similarity">
    <text evidence="2 10 12">Belongs to the GrpE family.</text>
</comment>
<evidence type="ECO:0000256" key="3">
    <source>
        <dbReference type="ARBA" id="ARBA00011738"/>
    </source>
</evidence>
<keyword evidence="5 10" id="KW-0346">Stress response</keyword>
<reference evidence="15 16" key="1">
    <citation type="submission" date="2017-06" db="EMBL/GenBank/DDBJ databases">
        <authorList>
            <consortium name="Pathogen Informatics"/>
        </authorList>
    </citation>
    <scope>NUCLEOTIDE SEQUENCE [LARGE SCALE GENOMIC DNA]</scope>
    <source>
        <strain evidence="15 16">NCTC11865</strain>
    </source>
</reference>